<evidence type="ECO:0000313" key="2">
    <source>
        <dbReference type="Proteomes" id="UP000766486"/>
    </source>
</evidence>
<sequence length="68" mass="8419">MPDTRKSENQSAEHGNIFIWYSDFDNKERIRPREDSVLVWYSDSNNTERSRLREDSVFVWFWKFSVWK</sequence>
<keyword evidence="2" id="KW-1185">Reference proteome</keyword>
<dbReference type="Proteomes" id="UP000766486">
    <property type="component" value="Unassembled WGS sequence"/>
</dbReference>
<comment type="caution">
    <text evidence="1">The sequence shown here is derived from an EMBL/GenBank/DDBJ whole genome shotgun (WGS) entry which is preliminary data.</text>
</comment>
<dbReference type="EMBL" id="CABFNS010000825">
    <property type="protein sequence ID" value="VUC30844.1"/>
    <property type="molecule type" value="Genomic_DNA"/>
</dbReference>
<proteinExistence type="predicted"/>
<name>A0ABY6ULX9_BIOOC</name>
<gene>
    <name evidence="1" type="ORF">CLO192961_LOCUS295677</name>
</gene>
<protein>
    <submittedName>
        <fullName evidence="1">Uncharacterized protein</fullName>
    </submittedName>
</protein>
<accession>A0ABY6ULX9</accession>
<evidence type="ECO:0000313" key="1">
    <source>
        <dbReference type="EMBL" id="VUC30844.1"/>
    </source>
</evidence>
<organism evidence="1 2">
    <name type="scientific">Bionectria ochroleuca</name>
    <name type="common">Gliocladium roseum</name>
    <dbReference type="NCBI Taxonomy" id="29856"/>
    <lineage>
        <taxon>Eukaryota</taxon>
        <taxon>Fungi</taxon>
        <taxon>Dikarya</taxon>
        <taxon>Ascomycota</taxon>
        <taxon>Pezizomycotina</taxon>
        <taxon>Sordariomycetes</taxon>
        <taxon>Hypocreomycetidae</taxon>
        <taxon>Hypocreales</taxon>
        <taxon>Bionectriaceae</taxon>
        <taxon>Clonostachys</taxon>
    </lineage>
</organism>
<reference evidence="1 2" key="1">
    <citation type="submission" date="2019-06" db="EMBL/GenBank/DDBJ databases">
        <authorList>
            <person name="Broberg M."/>
        </authorList>
    </citation>
    <scope>NUCLEOTIDE SEQUENCE [LARGE SCALE GENOMIC DNA]</scope>
</reference>